<feature type="signal peptide" evidence="1">
    <location>
        <begin position="1"/>
        <end position="23"/>
    </location>
</feature>
<feature type="chain" id="PRO_5045529106" evidence="1">
    <location>
        <begin position="24"/>
        <end position="113"/>
    </location>
</feature>
<organism evidence="2 3">
    <name type="scientific">Psychrosphaera aquimarina</name>
    <dbReference type="NCBI Taxonomy" id="2044854"/>
    <lineage>
        <taxon>Bacteria</taxon>
        <taxon>Pseudomonadati</taxon>
        <taxon>Pseudomonadota</taxon>
        <taxon>Gammaproteobacteria</taxon>
        <taxon>Alteromonadales</taxon>
        <taxon>Pseudoalteromonadaceae</taxon>
        <taxon>Psychrosphaera</taxon>
    </lineage>
</organism>
<evidence type="ECO:0000313" key="3">
    <source>
        <dbReference type="Proteomes" id="UP001257914"/>
    </source>
</evidence>
<comment type="caution">
    <text evidence="2">The sequence shown here is derived from an EMBL/GenBank/DDBJ whole genome shotgun (WGS) entry which is preliminary data.</text>
</comment>
<reference evidence="2 3" key="1">
    <citation type="submission" date="2023-10" db="EMBL/GenBank/DDBJ databases">
        <title>Psychrosphaera aquimaarina strain SW33 isolated from seawater.</title>
        <authorList>
            <person name="Bayburt H."/>
            <person name="Kim J.M."/>
            <person name="Choi B.J."/>
            <person name="Jeon C.O."/>
        </authorList>
    </citation>
    <scope>NUCLEOTIDE SEQUENCE [LARGE SCALE GENOMIC DNA]</scope>
    <source>
        <strain evidence="2 3">KCTC 52743</strain>
    </source>
</reference>
<keyword evidence="1" id="KW-0732">Signal</keyword>
<dbReference type="Proteomes" id="UP001257914">
    <property type="component" value="Unassembled WGS sequence"/>
</dbReference>
<dbReference type="RefSeq" id="WP_315947159.1">
    <property type="nucleotide sequence ID" value="NZ_JAWCUA010000007.1"/>
</dbReference>
<protein>
    <submittedName>
        <fullName evidence="2">Uncharacterized protein</fullName>
    </submittedName>
</protein>
<evidence type="ECO:0000256" key="1">
    <source>
        <dbReference type="SAM" id="SignalP"/>
    </source>
</evidence>
<evidence type="ECO:0000313" key="2">
    <source>
        <dbReference type="EMBL" id="MDU0113541.1"/>
    </source>
</evidence>
<proteinExistence type="predicted"/>
<keyword evidence="3" id="KW-1185">Reference proteome</keyword>
<dbReference type="PROSITE" id="PS51257">
    <property type="entry name" value="PROKAR_LIPOPROTEIN"/>
    <property type="match status" value="1"/>
</dbReference>
<name>A0ABU3R1G9_9GAMM</name>
<gene>
    <name evidence="2" type="ORF">RT723_11135</name>
</gene>
<sequence>MRVFTVFLIVCLTSGCVSSSYLASVGARAQHGTATEQQSNVTLLDSKRMPGGWALMHGVPPYSNLIPEKEGVLVDEVAVNFQDITWLSWNTGLITLDVNGELLEFEVKKVKVI</sequence>
<accession>A0ABU3R1G9</accession>
<dbReference type="EMBL" id="JAWCUA010000007">
    <property type="protein sequence ID" value="MDU0113541.1"/>
    <property type="molecule type" value="Genomic_DNA"/>
</dbReference>